<evidence type="ECO:0000256" key="2">
    <source>
        <dbReference type="ARBA" id="ARBA00006856"/>
    </source>
</evidence>
<feature type="non-terminal residue" evidence="9">
    <location>
        <position position="830"/>
    </location>
</feature>
<dbReference type="Pfam" id="PF02854">
    <property type="entry name" value="MIF4G"/>
    <property type="match status" value="2"/>
</dbReference>
<dbReference type="Pfam" id="PF02847">
    <property type="entry name" value="MA3"/>
    <property type="match status" value="1"/>
</dbReference>
<evidence type="ECO:0000256" key="6">
    <source>
        <dbReference type="ARBA" id="ARBA00040804"/>
    </source>
</evidence>
<organism evidence="9 10">
    <name type="scientific">Pichia kudriavzevii</name>
    <name type="common">Yeast</name>
    <name type="synonym">Issatchenkia orientalis</name>
    <dbReference type="NCBI Taxonomy" id="4909"/>
    <lineage>
        <taxon>Eukaryota</taxon>
        <taxon>Fungi</taxon>
        <taxon>Dikarya</taxon>
        <taxon>Ascomycota</taxon>
        <taxon>Saccharomycotina</taxon>
        <taxon>Pichiomycetes</taxon>
        <taxon>Pichiales</taxon>
        <taxon>Pichiaceae</taxon>
        <taxon>Pichia</taxon>
    </lineage>
</organism>
<evidence type="ECO:0000256" key="1">
    <source>
        <dbReference type="ARBA" id="ARBA00004123"/>
    </source>
</evidence>
<dbReference type="VEuPathDB" id="FungiDB:C5L36_0B05180"/>
<dbReference type="InterPro" id="IPR016024">
    <property type="entry name" value="ARM-type_fold"/>
</dbReference>
<gene>
    <name evidence="9" type="ORF">JL09_g1079</name>
</gene>
<dbReference type="eggNOG" id="KOG2140">
    <property type="taxonomic scope" value="Eukaryota"/>
</dbReference>
<dbReference type="InterPro" id="IPR003891">
    <property type="entry name" value="Initiation_fac_eIF4g_MI"/>
</dbReference>
<name>A0A099P6B7_PICKU</name>
<evidence type="ECO:0000256" key="3">
    <source>
        <dbReference type="ARBA" id="ARBA00022664"/>
    </source>
</evidence>
<dbReference type="GO" id="GO:0071013">
    <property type="term" value="C:catalytic step 2 spliceosome"/>
    <property type="evidence" value="ECO:0007669"/>
    <property type="project" value="TreeGrafter"/>
</dbReference>
<dbReference type="GO" id="GO:0000398">
    <property type="term" value="P:mRNA splicing, via spliceosome"/>
    <property type="evidence" value="ECO:0007669"/>
    <property type="project" value="TreeGrafter"/>
</dbReference>
<dbReference type="InterPro" id="IPR050781">
    <property type="entry name" value="CWC22_splicing_factor"/>
</dbReference>
<dbReference type="Proteomes" id="UP000029867">
    <property type="component" value="Unassembled WGS sequence"/>
</dbReference>
<evidence type="ECO:0000256" key="4">
    <source>
        <dbReference type="ARBA" id="ARBA00023187"/>
    </source>
</evidence>
<comment type="subcellular location">
    <subcellularLocation>
        <location evidence="1">Nucleus</location>
    </subcellularLocation>
</comment>
<dbReference type="EMBL" id="JQFK01000006">
    <property type="protein sequence ID" value="KGK39782.1"/>
    <property type="molecule type" value="Genomic_DNA"/>
</dbReference>
<comment type="similarity">
    <text evidence="2">Belongs to the CWC22 family.</text>
</comment>
<dbReference type="PANTHER" id="PTHR18034:SF3">
    <property type="entry name" value="PRE-MRNA-SPLICING FACTOR CWC22 HOMOLOG"/>
    <property type="match status" value="1"/>
</dbReference>
<reference evidence="10" key="1">
    <citation type="journal article" date="2014" name="Microb. Cell Fact.">
        <title>Exploiting Issatchenkia orientalis SD108 for succinic acid production.</title>
        <authorList>
            <person name="Xiao H."/>
            <person name="Shao Z."/>
            <person name="Jiang Y."/>
            <person name="Dole S."/>
            <person name="Zhao H."/>
        </authorList>
    </citation>
    <scope>NUCLEOTIDE SEQUENCE [LARGE SCALE GENOMIC DNA]</scope>
    <source>
        <strain evidence="10">SD108</strain>
    </source>
</reference>
<feature type="compositionally biased region" description="Acidic residues" evidence="7">
    <location>
        <begin position="296"/>
        <end position="328"/>
    </location>
</feature>
<dbReference type="InterPro" id="IPR003890">
    <property type="entry name" value="MIF4G-like_typ-3"/>
</dbReference>
<dbReference type="PANTHER" id="PTHR18034">
    <property type="entry name" value="CELL CYCLE CONTROL PROTEIN CWF22-RELATED"/>
    <property type="match status" value="1"/>
</dbReference>
<evidence type="ECO:0000313" key="10">
    <source>
        <dbReference type="Proteomes" id="UP000029867"/>
    </source>
</evidence>
<evidence type="ECO:0000256" key="7">
    <source>
        <dbReference type="SAM" id="MobiDB-lite"/>
    </source>
</evidence>
<feature type="domain" description="MI" evidence="8">
    <location>
        <begin position="355"/>
        <end position="473"/>
    </location>
</feature>
<accession>A0A099P6B7</accession>
<dbReference type="PROSITE" id="PS51366">
    <property type="entry name" value="MI"/>
    <property type="match status" value="1"/>
</dbReference>
<comment type="caution">
    <text evidence="9">The sequence shown here is derived from an EMBL/GenBank/DDBJ whole genome shotgun (WGS) entry which is preliminary data.</text>
</comment>
<proteinExistence type="inferred from homology"/>
<dbReference type="GO" id="GO:0003723">
    <property type="term" value="F:RNA binding"/>
    <property type="evidence" value="ECO:0007669"/>
    <property type="project" value="InterPro"/>
</dbReference>
<dbReference type="SMART" id="SM00543">
    <property type="entry name" value="MIF4G"/>
    <property type="match status" value="2"/>
</dbReference>
<dbReference type="Gene3D" id="1.25.40.180">
    <property type="match status" value="2"/>
</dbReference>
<protein>
    <recommendedName>
        <fullName evidence="6">Pre-mRNA-splicing factor CWC22</fullName>
    </recommendedName>
</protein>
<evidence type="ECO:0000313" key="9">
    <source>
        <dbReference type="EMBL" id="KGK39782.1"/>
    </source>
</evidence>
<dbReference type="SMART" id="SM00544">
    <property type="entry name" value="MA3"/>
    <property type="match status" value="1"/>
</dbReference>
<evidence type="ECO:0000259" key="8">
    <source>
        <dbReference type="PROSITE" id="PS51366"/>
    </source>
</evidence>
<dbReference type="HOGENOM" id="CLU_341843_0_0_1"/>
<evidence type="ECO:0000256" key="5">
    <source>
        <dbReference type="ARBA" id="ARBA00023242"/>
    </source>
</evidence>
<sequence>MSEKLSKLLKLMSGGAYVPPAKLRELMAQVELEENSKEFQILQWEALKKNINSSVNKVNKENLKTIVVELFKNNLLQGRGLLCQCIMKSQQLSTSYTDVYASLVSIINSKIPEVGDLLVRRLIVKFKRLLRRNEAEQCRSVVVFLSELFNFRVINSELVQQIIDKLFENISDFRIEMIIEIMRHCGITLHDENGKWFDQKANLLRNVLNENIVNPKSQYLIQEFFDNFKGLVTNYNGIDESLDLVEEEDQITHNFTLSENVLGDDHLDVFKFDPNYKDNREKYNIIRKGILGSDVETDSDQEVDNESSDYSSDYDNEEEEKQDVDDDDNRQYTDDKERNKLTVQIKDLTEQELTTFQKNVYLTIMSSMSPEEATHKLLKLPAVDPKRKEYMLVDMVIKCCAQEKIYSKYYGLIGENLAVINKSWAEAFQALFKENYQNCHRYETALLRNIGAFWGHMFASDKIGWECLSVIKLTEEDTTSSGRIFIKFIFQRMVDELGDKKLNERISEDYIQPFIRGLFPVDNPDHLRFSINYFTAIGMGKLTDKMRSNLNILTEKDKLITSLVNNGSDSDESDLSKLLKLKSGGAYVPPAKLRELMAQVELEENSKEFQILQWEALKKNINSSVNKVNKKNLKTIVVELFKNNLLQGRGLLCQCIMKSQQLSTSYTDVYASLVSIINSKIPEVGDLLVRRLIVKFKRLIRRNEAEQCRSVVVFLSELFNFHVINSELVQQIIDKLFENISDFRIEMIIEIMRHCGITLHDENGKWFDQKANLLRNVLNENIVNPKSQYLIQEFFDNFKGLVTNYNGIDESLDLVEEEDQITHNFTLSEN</sequence>
<keyword evidence="3" id="KW-0507">mRNA processing</keyword>
<dbReference type="SUPFAM" id="SSF48371">
    <property type="entry name" value="ARM repeat"/>
    <property type="match status" value="2"/>
</dbReference>
<keyword evidence="5" id="KW-0539">Nucleus</keyword>
<feature type="region of interest" description="Disordered" evidence="7">
    <location>
        <begin position="296"/>
        <end position="336"/>
    </location>
</feature>
<dbReference type="AlphaFoldDB" id="A0A099P6B7"/>
<keyword evidence="4" id="KW-0508">mRNA splicing</keyword>